<gene>
    <name evidence="2" type="ORF">BP5796_07707</name>
</gene>
<dbReference type="Proteomes" id="UP000256328">
    <property type="component" value="Unassembled WGS sequence"/>
</dbReference>
<dbReference type="EMBL" id="PDLN01000011">
    <property type="protein sequence ID" value="RDW71673.1"/>
    <property type="molecule type" value="Genomic_DNA"/>
</dbReference>
<dbReference type="PANTHER" id="PTHR33112">
    <property type="entry name" value="DOMAIN PROTEIN, PUTATIVE-RELATED"/>
    <property type="match status" value="1"/>
</dbReference>
<proteinExistence type="predicted"/>
<sequence>MALPFSLSEYFNGMTGERSIAPARRIYVNTKRKICETCRGINAEDLIHPPYYKHVSSFLALDQHCFFCSRFERVFGDRDGQLVLGISWRLNDGSAADGYLKLMVEPRLKAFGSIKPGNTAGHGSEQPWQETNIFVLAGIADEAPISDDAPFGSGIPLLGNLTTTGSESSIEKARGWLRHCSANHSCSAKLSGFDDYKPKRLIDLEHLNDDPGCVRLVDGATAKSPYATLSYCWGTAAQKILTTTAVLTSYMEYIDPKATPKTFQQVFEVTQGLGIRYIWIDALCILQDSASEWVEESAKMGAIYSNSCVTISIDWSSDPNSGCYRDTKEIFQHEAQSQLMKIMHTSKDGIPRLLYCGENYKADLPEIETATLATRGWTFQERLLSPRILHYTDKQIYWECRRAVFAEDNIPRSPEMRLLAPSLPTQLQALAEHKDTSRLFSLWYSSLISQNYAKRRLSFPTDKLSAISALARLFSSHINAQYIAGLWDHDLPQALIWRVIPGALPFHHRLDNGCPSWSWTSLHANVSWDTMAWAFNGEPRQIFIRIIKAATQLKDADPFGRVTGGYVRLEGRIKGCRPDTRTRSECSDNPHGLTEASYGMLHSDDGKALAIPYLDVLAGLVPVTHCLLHSEGGSQSQTLGLGIILGQVSEELQSYKRLGVCIICSPVGTPLEDVFRDCPETIIDLV</sequence>
<comment type="caution">
    <text evidence="2">The sequence shown here is derived from an EMBL/GenBank/DDBJ whole genome shotgun (WGS) entry which is preliminary data.</text>
</comment>
<keyword evidence="3" id="KW-1185">Reference proteome</keyword>
<dbReference type="AlphaFoldDB" id="A0A3D8RC88"/>
<dbReference type="Pfam" id="PF06985">
    <property type="entry name" value="HET"/>
    <property type="match status" value="1"/>
</dbReference>
<organism evidence="2 3">
    <name type="scientific">Coleophoma crateriformis</name>
    <dbReference type="NCBI Taxonomy" id="565419"/>
    <lineage>
        <taxon>Eukaryota</taxon>
        <taxon>Fungi</taxon>
        <taxon>Dikarya</taxon>
        <taxon>Ascomycota</taxon>
        <taxon>Pezizomycotina</taxon>
        <taxon>Leotiomycetes</taxon>
        <taxon>Helotiales</taxon>
        <taxon>Dermateaceae</taxon>
        <taxon>Coleophoma</taxon>
    </lineage>
</organism>
<name>A0A3D8RC88_9HELO</name>
<dbReference type="InterPro" id="IPR010730">
    <property type="entry name" value="HET"/>
</dbReference>
<accession>A0A3D8RC88</accession>
<evidence type="ECO:0000259" key="1">
    <source>
        <dbReference type="Pfam" id="PF06985"/>
    </source>
</evidence>
<feature type="domain" description="Heterokaryon incompatibility" evidence="1">
    <location>
        <begin position="226"/>
        <end position="381"/>
    </location>
</feature>
<reference evidence="2 3" key="1">
    <citation type="journal article" date="2018" name="IMA Fungus">
        <title>IMA Genome-F 9: Draft genome sequence of Annulohypoxylon stygium, Aspergillus mulundensis, Berkeleyomyces basicola (syn. Thielaviopsis basicola), Ceratocystis smalleyi, two Cercospora beticola strains, Coleophoma cylindrospora, Fusarium fracticaudum, Phialophora cf. hyalina, and Morchella septimelata.</title>
        <authorList>
            <person name="Wingfield B.D."/>
            <person name="Bills G.F."/>
            <person name="Dong Y."/>
            <person name="Huang W."/>
            <person name="Nel W.J."/>
            <person name="Swalarsk-Parry B.S."/>
            <person name="Vaghefi N."/>
            <person name="Wilken P.M."/>
            <person name="An Z."/>
            <person name="de Beer Z.W."/>
            <person name="De Vos L."/>
            <person name="Chen L."/>
            <person name="Duong T.A."/>
            <person name="Gao Y."/>
            <person name="Hammerbacher A."/>
            <person name="Kikkert J.R."/>
            <person name="Li Y."/>
            <person name="Li H."/>
            <person name="Li K."/>
            <person name="Li Q."/>
            <person name="Liu X."/>
            <person name="Ma X."/>
            <person name="Naidoo K."/>
            <person name="Pethybridge S.J."/>
            <person name="Sun J."/>
            <person name="Steenkamp E.T."/>
            <person name="van der Nest M.A."/>
            <person name="van Wyk S."/>
            <person name="Wingfield M.J."/>
            <person name="Xiong C."/>
            <person name="Yue Q."/>
            <person name="Zhang X."/>
        </authorList>
    </citation>
    <scope>NUCLEOTIDE SEQUENCE [LARGE SCALE GENOMIC DNA]</scope>
    <source>
        <strain evidence="2 3">BP5796</strain>
    </source>
</reference>
<dbReference type="PANTHER" id="PTHR33112:SF16">
    <property type="entry name" value="HETEROKARYON INCOMPATIBILITY DOMAIN-CONTAINING PROTEIN"/>
    <property type="match status" value="1"/>
</dbReference>
<protein>
    <recommendedName>
        <fullName evidence="1">Heterokaryon incompatibility domain-containing protein</fullName>
    </recommendedName>
</protein>
<dbReference type="OrthoDB" id="3484038at2759"/>
<evidence type="ECO:0000313" key="2">
    <source>
        <dbReference type="EMBL" id="RDW71673.1"/>
    </source>
</evidence>
<evidence type="ECO:0000313" key="3">
    <source>
        <dbReference type="Proteomes" id="UP000256328"/>
    </source>
</evidence>